<feature type="binding site" evidence="7">
    <location>
        <position position="62"/>
    </location>
    <ligand>
        <name>tRNA</name>
        <dbReference type="ChEBI" id="CHEBI:17843"/>
    </ligand>
</feature>
<dbReference type="GO" id="GO:0000049">
    <property type="term" value="F:tRNA binding"/>
    <property type="evidence" value="ECO:0007669"/>
    <property type="project" value="UniProtKB-UniRule"/>
</dbReference>
<feature type="site" description="Stabilizes the basic form of H active site to accept a proton" evidence="7">
    <location>
        <position position="87"/>
    </location>
</feature>
<keyword evidence="2 7" id="KW-0820">tRNA-binding</keyword>
<dbReference type="SUPFAM" id="SSF53178">
    <property type="entry name" value="Peptidyl-tRNA hydrolase-like"/>
    <property type="match status" value="1"/>
</dbReference>
<dbReference type="GO" id="GO:0072344">
    <property type="term" value="P:rescue of stalled ribosome"/>
    <property type="evidence" value="ECO:0007669"/>
    <property type="project" value="UniProtKB-UniRule"/>
</dbReference>
<dbReference type="RefSeq" id="WP_096258632.1">
    <property type="nucleotide sequence ID" value="NZ_BDME01000001.1"/>
</dbReference>
<proteinExistence type="inferred from homology"/>
<dbReference type="AlphaFoldDB" id="A0A292YCS0"/>
<dbReference type="HAMAP" id="MF_00083">
    <property type="entry name" value="Pept_tRNA_hydro_bact"/>
    <property type="match status" value="1"/>
</dbReference>
<accession>A0A292YCS0</accession>
<comment type="caution">
    <text evidence="10">The sequence shown here is derived from an EMBL/GenBank/DDBJ whole genome shotgun (WGS) entry which is preliminary data.</text>
</comment>
<dbReference type="InterPro" id="IPR036416">
    <property type="entry name" value="Pept_tRNA_hydro_sf"/>
</dbReference>
<dbReference type="EMBL" id="BDME01000001">
    <property type="protein sequence ID" value="GAX87498.1"/>
    <property type="molecule type" value="Genomic_DNA"/>
</dbReference>
<dbReference type="Pfam" id="PF01195">
    <property type="entry name" value="Pept_tRNA_hydro"/>
    <property type="match status" value="1"/>
</dbReference>
<organism evidence="10 11">
    <name type="scientific">Lebetimonas natsushimae</name>
    <dbReference type="NCBI Taxonomy" id="1936991"/>
    <lineage>
        <taxon>Bacteria</taxon>
        <taxon>Pseudomonadati</taxon>
        <taxon>Campylobacterota</taxon>
        <taxon>Epsilonproteobacteria</taxon>
        <taxon>Nautiliales</taxon>
        <taxon>Nautiliaceae</taxon>
        <taxon>Lebetimonas</taxon>
    </lineage>
</organism>
<comment type="similarity">
    <text evidence="5 7 9">Belongs to the PTH family.</text>
</comment>
<comment type="catalytic activity">
    <reaction evidence="7 8">
        <text>an N-acyl-L-alpha-aminoacyl-tRNA + H2O = an N-acyl-L-amino acid + a tRNA + H(+)</text>
        <dbReference type="Rhea" id="RHEA:54448"/>
        <dbReference type="Rhea" id="RHEA-COMP:10123"/>
        <dbReference type="Rhea" id="RHEA-COMP:13883"/>
        <dbReference type="ChEBI" id="CHEBI:15377"/>
        <dbReference type="ChEBI" id="CHEBI:15378"/>
        <dbReference type="ChEBI" id="CHEBI:59874"/>
        <dbReference type="ChEBI" id="CHEBI:78442"/>
        <dbReference type="ChEBI" id="CHEBI:138191"/>
        <dbReference type="EC" id="3.1.1.29"/>
    </reaction>
</comment>
<evidence type="ECO:0000256" key="3">
    <source>
        <dbReference type="ARBA" id="ARBA00022801"/>
    </source>
</evidence>
<feature type="binding site" evidence="7">
    <location>
        <position position="60"/>
    </location>
    <ligand>
        <name>tRNA</name>
        <dbReference type="ChEBI" id="CHEBI:17843"/>
    </ligand>
</feature>
<dbReference type="GO" id="GO:0004045">
    <property type="term" value="F:peptidyl-tRNA hydrolase activity"/>
    <property type="evidence" value="ECO:0007669"/>
    <property type="project" value="UniProtKB-UniRule"/>
</dbReference>
<evidence type="ECO:0000256" key="4">
    <source>
        <dbReference type="ARBA" id="ARBA00022884"/>
    </source>
</evidence>
<comment type="function">
    <text evidence="7">Hydrolyzes ribosome-free peptidyl-tRNAs (with 1 or more amino acids incorporated), which drop off the ribosome during protein synthesis, or as a result of ribosome stalling.</text>
</comment>
<feature type="site" description="Discriminates between blocked and unblocked aminoacyl-tRNA" evidence="7">
    <location>
        <position position="10"/>
    </location>
</feature>
<sequence length="179" mass="20268">MKKLIVGLGNPGKKYALNRHNVGFMAVDYLVDEFNASKSGNYKGELFSFKDFLFLKPSTYMNLSGESVILVKNFYKIDNENIIVIHDDLDLKLGALKFKRGGSSGGHNGLKSIDKYIGNDYYRIRIGIGRPERKEEVVNYVLSDFSKDELECVKTTFPIIKKAVFEIDKAASKYSRKSC</sequence>
<feature type="binding site" evidence="7">
    <location>
        <position position="108"/>
    </location>
    <ligand>
        <name>tRNA</name>
        <dbReference type="ChEBI" id="CHEBI:17843"/>
    </ligand>
</feature>
<evidence type="ECO:0000256" key="7">
    <source>
        <dbReference type="HAMAP-Rule" id="MF_00083"/>
    </source>
</evidence>
<evidence type="ECO:0000256" key="8">
    <source>
        <dbReference type="RuleBase" id="RU000673"/>
    </source>
</evidence>
<evidence type="ECO:0000256" key="5">
    <source>
        <dbReference type="ARBA" id="ARBA00038063"/>
    </source>
</evidence>
<dbReference type="PROSITE" id="PS01195">
    <property type="entry name" value="PEPT_TRNA_HYDROL_1"/>
    <property type="match status" value="1"/>
</dbReference>
<dbReference type="CDD" id="cd00462">
    <property type="entry name" value="PTH"/>
    <property type="match status" value="1"/>
</dbReference>
<dbReference type="InterPro" id="IPR001328">
    <property type="entry name" value="Pept_tRNA_hydro"/>
</dbReference>
<dbReference type="FunFam" id="3.40.50.1470:FF:000001">
    <property type="entry name" value="Peptidyl-tRNA hydrolase"/>
    <property type="match status" value="1"/>
</dbReference>
<dbReference type="OrthoDB" id="9800507at2"/>
<dbReference type="EC" id="3.1.1.29" evidence="1 7"/>
<evidence type="ECO:0000256" key="9">
    <source>
        <dbReference type="RuleBase" id="RU004320"/>
    </source>
</evidence>
<keyword evidence="11" id="KW-1185">Reference proteome</keyword>
<comment type="function">
    <text evidence="7">Catalyzes the release of premature peptidyl moieties from peptidyl-tRNA molecules trapped in stalled 50S ribosomal subunits, and thus maintains levels of free tRNAs and 50S ribosomes.</text>
</comment>
<dbReference type="InterPro" id="IPR018171">
    <property type="entry name" value="Pept_tRNA_hydro_CS"/>
</dbReference>
<evidence type="ECO:0000256" key="6">
    <source>
        <dbReference type="ARBA" id="ARBA00050038"/>
    </source>
</evidence>
<name>A0A292YCS0_9BACT</name>
<keyword evidence="3 7" id="KW-0378">Hydrolase</keyword>
<keyword evidence="7" id="KW-0963">Cytoplasm</keyword>
<comment type="subunit">
    <text evidence="7">Monomer.</text>
</comment>
<feature type="binding site" evidence="7">
    <location>
        <position position="15"/>
    </location>
    <ligand>
        <name>tRNA</name>
        <dbReference type="ChEBI" id="CHEBI:17843"/>
    </ligand>
</feature>
<dbReference type="PANTHER" id="PTHR17224:SF1">
    <property type="entry name" value="PEPTIDYL-TRNA HYDROLASE"/>
    <property type="match status" value="1"/>
</dbReference>
<dbReference type="Proteomes" id="UP000217944">
    <property type="component" value="Unassembled WGS sequence"/>
</dbReference>
<dbReference type="GO" id="GO:0005737">
    <property type="term" value="C:cytoplasm"/>
    <property type="evidence" value="ECO:0007669"/>
    <property type="project" value="UniProtKB-SubCell"/>
</dbReference>
<protein>
    <recommendedName>
        <fullName evidence="6 7">Peptidyl-tRNA hydrolase</fullName>
        <shortName evidence="7">Pth</shortName>
        <ecNumber evidence="1 7">3.1.1.29</ecNumber>
    </recommendedName>
</protein>
<reference evidence="10 11" key="1">
    <citation type="journal article" date="2017" name="Syst. Appl. Microbiol.">
        <title>Lebetimonas natsushimae sp. nov., a novel strictly anaerobic, moderately thermophilic chemoautotroph isolated from a deep-sea hydrothermal vent polychaete nest in the Mid-Okinawa Trough.</title>
        <authorList>
            <person name="Nagata R."/>
            <person name="Takaki Y."/>
            <person name="Tame A."/>
            <person name="Nunoura T."/>
            <person name="Muto H."/>
            <person name="Mino S."/>
            <person name="Sawayama S."/>
            <person name="Takai K."/>
            <person name="Nakagawa S."/>
        </authorList>
    </citation>
    <scope>NUCLEOTIDE SEQUENCE [LARGE SCALE GENOMIC DNA]</scope>
    <source>
        <strain evidence="10 11">HS1857</strain>
    </source>
</reference>
<dbReference type="PANTHER" id="PTHR17224">
    <property type="entry name" value="PEPTIDYL-TRNA HYDROLASE"/>
    <property type="match status" value="1"/>
</dbReference>
<evidence type="ECO:0000313" key="11">
    <source>
        <dbReference type="Proteomes" id="UP000217944"/>
    </source>
</evidence>
<dbReference type="Gene3D" id="3.40.50.1470">
    <property type="entry name" value="Peptidyl-tRNA hydrolase"/>
    <property type="match status" value="1"/>
</dbReference>
<keyword evidence="4 7" id="KW-0694">RNA-binding</keyword>
<dbReference type="PROSITE" id="PS01196">
    <property type="entry name" value="PEPT_TRNA_HYDROL_2"/>
    <property type="match status" value="1"/>
</dbReference>
<feature type="active site" description="Proton acceptor" evidence="7">
    <location>
        <position position="20"/>
    </location>
</feature>
<gene>
    <name evidence="7" type="primary">pth</name>
    <name evidence="10" type="ORF">LNAT_P0794</name>
</gene>
<dbReference type="NCBIfam" id="TIGR00447">
    <property type="entry name" value="pth"/>
    <property type="match status" value="1"/>
</dbReference>
<dbReference type="GO" id="GO:0006515">
    <property type="term" value="P:protein quality control for misfolded or incompletely synthesized proteins"/>
    <property type="evidence" value="ECO:0007669"/>
    <property type="project" value="UniProtKB-UniRule"/>
</dbReference>
<comment type="subcellular location">
    <subcellularLocation>
        <location evidence="7">Cytoplasm</location>
    </subcellularLocation>
</comment>
<evidence type="ECO:0000256" key="1">
    <source>
        <dbReference type="ARBA" id="ARBA00013260"/>
    </source>
</evidence>
<evidence type="ECO:0000313" key="10">
    <source>
        <dbReference type="EMBL" id="GAX87498.1"/>
    </source>
</evidence>
<evidence type="ECO:0000256" key="2">
    <source>
        <dbReference type="ARBA" id="ARBA00022555"/>
    </source>
</evidence>